<protein>
    <recommendedName>
        <fullName evidence="3 9">Chaperone protein DnaK</fullName>
    </recommendedName>
    <alternativeName>
        <fullName evidence="9">HSP70</fullName>
    </alternativeName>
    <alternativeName>
        <fullName evidence="9">Heat shock 70 kDa protein</fullName>
    </alternativeName>
    <alternativeName>
        <fullName evidence="9">Heat shock protein 70</fullName>
    </alternativeName>
</protein>
<dbReference type="InterPro" id="IPR043129">
    <property type="entry name" value="ATPase_NBD"/>
</dbReference>
<organism evidence="12 13">
    <name type="scientific">Robinsoniella peoriensis</name>
    <dbReference type="NCBI Taxonomy" id="180332"/>
    <lineage>
        <taxon>Bacteria</taxon>
        <taxon>Bacillati</taxon>
        <taxon>Bacillota</taxon>
        <taxon>Clostridia</taxon>
        <taxon>Lachnospirales</taxon>
        <taxon>Lachnospiraceae</taxon>
        <taxon>Robinsoniella</taxon>
    </lineage>
</organism>
<evidence type="ECO:0000256" key="6">
    <source>
        <dbReference type="ARBA" id="ARBA00022840"/>
    </source>
</evidence>
<dbReference type="PROSITE" id="PS01036">
    <property type="entry name" value="HSP70_3"/>
    <property type="match status" value="1"/>
</dbReference>
<proteinExistence type="evidence at transcript level"/>
<dbReference type="NCBIfam" id="TIGR02350">
    <property type="entry name" value="prok_dnaK"/>
    <property type="match status" value="1"/>
</dbReference>
<evidence type="ECO:0000256" key="11">
    <source>
        <dbReference type="SAM" id="Coils"/>
    </source>
</evidence>
<dbReference type="Proteomes" id="UP000306509">
    <property type="component" value="Unassembled WGS sequence"/>
</dbReference>
<dbReference type="FunFam" id="3.30.420.40:FF:000071">
    <property type="entry name" value="Molecular chaperone DnaK"/>
    <property type="match status" value="1"/>
</dbReference>
<evidence type="ECO:0000256" key="10">
    <source>
        <dbReference type="RuleBase" id="RU003322"/>
    </source>
</evidence>
<evidence type="ECO:0000256" key="5">
    <source>
        <dbReference type="ARBA" id="ARBA00022741"/>
    </source>
</evidence>
<evidence type="ECO:0000256" key="4">
    <source>
        <dbReference type="ARBA" id="ARBA00022553"/>
    </source>
</evidence>
<dbReference type="AlphaFoldDB" id="A0A4U8Q0X0"/>
<comment type="induction">
    <text evidence="9">By stress conditions e.g. heat shock.</text>
</comment>
<dbReference type="FunFam" id="2.60.34.10:FF:000016">
    <property type="entry name" value="Heat shock protein 70"/>
    <property type="match status" value="1"/>
</dbReference>
<gene>
    <name evidence="12" type="primary">dnaK_2</name>
    <name evidence="9" type="synonym">dnaK</name>
    <name evidence="12" type="ORF">DSM106044_04850</name>
</gene>
<dbReference type="EMBL" id="QGQD01000097">
    <property type="protein sequence ID" value="TLC98334.1"/>
    <property type="molecule type" value="Genomic_DNA"/>
</dbReference>
<evidence type="ECO:0000313" key="13">
    <source>
        <dbReference type="Proteomes" id="UP000306509"/>
    </source>
</evidence>
<accession>A0A4U8Q0X0</accession>
<keyword evidence="4 9" id="KW-0597">Phosphoprotein</keyword>
<dbReference type="InterPro" id="IPR012725">
    <property type="entry name" value="Chaperone_DnaK"/>
</dbReference>
<name>A0A4U8Q0X0_9FIRM</name>
<reference evidence="12 13" key="1">
    <citation type="journal article" date="2019" name="Anaerobe">
        <title>Detection of Robinsoniella peoriensis in multiple bone samples of a trauma patient.</title>
        <authorList>
            <person name="Schrottner P."/>
            <person name="Hartwich K."/>
            <person name="Bunk B."/>
            <person name="Schober I."/>
            <person name="Helbig S."/>
            <person name="Rudolph W.W."/>
            <person name="Gunzer F."/>
        </authorList>
    </citation>
    <scope>NUCLEOTIDE SEQUENCE [LARGE SCALE GENOMIC DNA]</scope>
    <source>
        <strain evidence="12 13">DSM 106044</strain>
    </source>
</reference>
<evidence type="ECO:0000256" key="9">
    <source>
        <dbReference type="HAMAP-Rule" id="MF_00332"/>
    </source>
</evidence>
<dbReference type="PROSITE" id="PS00329">
    <property type="entry name" value="HSP70_2"/>
    <property type="match status" value="1"/>
</dbReference>
<dbReference type="InterPro" id="IPR013126">
    <property type="entry name" value="Hsp_70_fam"/>
</dbReference>
<dbReference type="PRINTS" id="PR00301">
    <property type="entry name" value="HEATSHOCK70"/>
</dbReference>
<dbReference type="NCBIfam" id="NF001413">
    <property type="entry name" value="PRK00290.1"/>
    <property type="match status" value="1"/>
</dbReference>
<dbReference type="Pfam" id="PF00012">
    <property type="entry name" value="HSP70"/>
    <property type="match status" value="2"/>
</dbReference>
<dbReference type="InterPro" id="IPR029047">
    <property type="entry name" value="HSP70_peptide-bd_sf"/>
</dbReference>
<dbReference type="Gene3D" id="2.60.34.10">
    <property type="entry name" value="Substrate Binding Domain Of DNAk, Chain A, domain 1"/>
    <property type="match status" value="1"/>
</dbReference>
<dbReference type="GO" id="GO:0005524">
    <property type="term" value="F:ATP binding"/>
    <property type="evidence" value="ECO:0007669"/>
    <property type="project" value="UniProtKB-UniRule"/>
</dbReference>
<dbReference type="InterPro" id="IPR018181">
    <property type="entry name" value="Heat_shock_70_CS"/>
</dbReference>
<dbReference type="Gene3D" id="3.30.420.40">
    <property type="match status" value="2"/>
</dbReference>
<dbReference type="Gene3D" id="3.90.640.10">
    <property type="entry name" value="Actin, Chain A, domain 4"/>
    <property type="match status" value="1"/>
</dbReference>
<dbReference type="HAMAP" id="MF_00332">
    <property type="entry name" value="DnaK"/>
    <property type="match status" value="1"/>
</dbReference>
<dbReference type="FunFam" id="3.90.640.10:FF:000003">
    <property type="entry name" value="Molecular chaperone DnaK"/>
    <property type="match status" value="1"/>
</dbReference>
<comment type="caution">
    <text evidence="12">The sequence shown here is derived from an EMBL/GenBank/DDBJ whole genome shotgun (WGS) entry which is preliminary data.</text>
</comment>
<evidence type="ECO:0000256" key="1">
    <source>
        <dbReference type="ARBA" id="ARBA00002290"/>
    </source>
</evidence>
<dbReference type="SUPFAM" id="SSF53067">
    <property type="entry name" value="Actin-like ATPase domain"/>
    <property type="match status" value="2"/>
</dbReference>
<comment type="function">
    <text evidence="1 9">Acts as a chaperone.</text>
</comment>
<dbReference type="STRING" id="180332.GCA_000797495_03810"/>
<dbReference type="SUPFAM" id="SSF100920">
    <property type="entry name" value="Heat shock protein 70kD (HSP70), peptide-binding domain"/>
    <property type="match status" value="1"/>
</dbReference>
<dbReference type="RefSeq" id="WP_044289311.1">
    <property type="nucleotide sequence ID" value="NZ_CABMJZ010000118.1"/>
</dbReference>
<evidence type="ECO:0000256" key="2">
    <source>
        <dbReference type="ARBA" id="ARBA00007381"/>
    </source>
</evidence>
<feature type="coiled-coil region" evidence="11">
    <location>
        <begin position="223"/>
        <end position="250"/>
    </location>
</feature>
<evidence type="ECO:0000256" key="7">
    <source>
        <dbReference type="ARBA" id="ARBA00023016"/>
    </source>
</evidence>
<dbReference type="PANTHER" id="PTHR19375">
    <property type="entry name" value="HEAT SHOCK PROTEIN 70KDA"/>
    <property type="match status" value="1"/>
</dbReference>
<feature type="modified residue" description="Phosphothreonine; by autocatalysis" evidence="9">
    <location>
        <position position="174"/>
    </location>
</feature>
<keyword evidence="6 9" id="KW-0067">ATP-binding</keyword>
<dbReference type="GO" id="GO:0140662">
    <property type="term" value="F:ATP-dependent protein folding chaperone"/>
    <property type="evidence" value="ECO:0007669"/>
    <property type="project" value="InterPro"/>
</dbReference>
<dbReference type="GO" id="GO:0051082">
    <property type="term" value="F:unfolded protein binding"/>
    <property type="evidence" value="ECO:0007669"/>
    <property type="project" value="InterPro"/>
</dbReference>
<dbReference type="CDD" id="cd10234">
    <property type="entry name" value="ASKHA_NBD_HSP70_DnaK-like"/>
    <property type="match status" value="1"/>
</dbReference>
<evidence type="ECO:0000313" key="12">
    <source>
        <dbReference type="EMBL" id="TLC98334.1"/>
    </source>
</evidence>
<dbReference type="PROSITE" id="PS00297">
    <property type="entry name" value="HSP70_1"/>
    <property type="match status" value="1"/>
</dbReference>
<keyword evidence="8 9" id="KW-0143">Chaperone</keyword>
<comment type="similarity">
    <text evidence="2 9 10">Belongs to the heat shock protein 70 family.</text>
</comment>
<evidence type="ECO:0000256" key="8">
    <source>
        <dbReference type="ARBA" id="ARBA00023186"/>
    </source>
</evidence>
<keyword evidence="7 9" id="KW-0346">Stress response</keyword>
<keyword evidence="13" id="KW-1185">Reference proteome</keyword>
<sequence>MSKIIGIDLGTTNSCVAVMEGGQPVVIANAEGFRTTPSIVAFTKNGDRLIGEPAKRQAVTNPDNTIFSIKRHMGSDYTVKINGKKYSPPEISAMILKKLKTDAESYLGETVTDAVITVPAYFSDSQRQATKDAGRIAGLNVQRIINEPTSAALAYGLDNFAPQKILIYDLGGGTFDVSVIEIGEGVVEVLATAGDNQLGGDDFDKRICDYLISEFKKQEGINLTKDNVAMNRIREEAEKAKRELSAATTVNINLPFISTTRSGPVHLDMNLTRAKFEELTSDLVERTALPVQTALNDAGISTSELGRVLLVGGSTRIPAVQEKVKMLTRHDLSKNLNPDECVALGASIQGGKLAGDAGLNEILLLDVTPLSLSIETVGGVCNVLIPKNATIPRRESKIFTTAGNFQTSVDIHVLQGERQFARDNKSLGKFRLSGIKRAMAGGPQIEVTFDIDTNGIVHVSAKDLGTGKAQDITITAASNLSEADIEKAIQDAQQYESQDSRRKGSLDTINDAQGMIIKAEQLLSERKKELTKDQKNFLKNDIANLRKLLKKAKPETISDVETDEIKASADALQRSIDMVG</sequence>
<keyword evidence="11" id="KW-0175">Coiled coil</keyword>
<keyword evidence="5 9" id="KW-0547">Nucleotide-binding</keyword>
<evidence type="ECO:0000256" key="3">
    <source>
        <dbReference type="ARBA" id="ARBA00014415"/>
    </source>
</evidence>
<dbReference type="OrthoDB" id="9766019at2"/>